<organism evidence="8 9">
    <name type="scientific">Leptospira tipperaryensis</name>
    <dbReference type="NCBI Taxonomy" id="2564040"/>
    <lineage>
        <taxon>Bacteria</taxon>
        <taxon>Pseudomonadati</taxon>
        <taxon>Spirochaetota</taxon>
        <taxon>Spirochaetia</taxon>
        <taxon>Leptospirales</taxon>
        <taxon>Leptospiraceae</taxon>
        <taxon>Leptospira</taxon>
    </lineage>
</organism>
<keyword evidence="3 6" id="KW-0560">Oxidoreductase</keyword>
<keyword evidence="9" id="KW-1185">Reference proteome</keyword>
<evidence type="ECO:0000256" key="5">
    <source>
        <dbReference type="ARBA" id="ARBA00023014"/>
    </source>
</evidence>
<dbReference type="EC" id="1.8.4.10" evidence="6"/>
<feature type="binding site" evidence="6">
    <location>
        <position position="198"/>
    </location>
    <ligand>
        <name>[4Fe-4S] cluster</name>
        <dbReference type="ChEBI" id="CHEBI:49883"/>
    </ligand>
</feature>
<evidence type="ECO:0000313" key="8">
    <source>
        <dbReference type="EMBL" id="AOP35698.1"/>
    </source>
</evidence>
<feature type="domain" description="Phosphoadenosine phosphosulphate reductase" evidence="7">
    <location>
        <begin position="31"/>
        <end position="204"/>
    </location>
</feature>
<gene>
    <name evidence="6" type="primary">cysH</name>
    <name evidence="8" type="ORF">A0128_18745</name>
</gene>
<dbReference type="InterPro" id="IPR004511">
    <property type="entry name" value="PAPS/APS_Rdtase"/>
</dbReference>
<reference evidence="8 9" key="1">
    <citation type="submission" date="2016-04" db="EMBL/GenBank/DDBJ databases">
        <title>Complete genome seqeunce of Leptospira alstonii serovar Room22.</title>
        <authorList>
            <person name="Nally J.E."/>
            <person name="Bayles D.O."/>
            <person name="Hurley D."/>
            <person name="Fanning S."/>
            <person name="McMahon B.J."/>
            <person name="Arent Z."/>
        </authorList>
    </citation>
    <scope>NUCLEOTIDE SEQUENCE [LARGE SCALE GENOMIC DNA]</scope>
    <source>
        <strain evidence="8 9">GWTS #1</strain>
    </source>
</reference>
<comment type="cofactor">
    <cofactor evidence="6">
        <name>[4Fe-4S] cluster</name>
        <dbReference type="ChEBI" id="CHEBI:49883"/>
    </cofactor>
    <text evidence="6">Binds 1 [4Fe-4S] cluster per subunit.</text>
</comment>
<keyword evidence="5 6" id="KW-0411">Iron-sulfur</keyword>
<dbReference type="PIRSF" id="PIRSF000857">
    <property type="entry name" value="PAPS_reductase"/>
    <property type="match status" value="1"/>
</dbReference>
<dbReference type="InterPro" id="IPR014729">
    <property type="entry name" value="Rossmann-like_a/b/a_fold"/>
</dbReference>
<keyword evidence="6" id="KW-0963">Cytoplasm</keyword>
<evidence type="ECO:0000313" key="9">
    <source>
        <dbReference type="Proteomes" id="UP000094197"/>
    </source>
</evidence>
<dbReference type="PANTHER" id="PTHR46482">
    <property type="entry name" value="5'-ADENYLYLSULFATE REDUCTASE 3, CHLOROPLASTIC"/>
    <property type="match status" value="1"/>
</dbReference>
<protein>
    <recommendedName>
        <fullName evidence="6">Adenosine 5'-phosphosulfate reductase</fullName>
        <shortName evidence="6">APS reductase</shortName>
        <ecNumber evidence="6">1.8.4.10</ecNumber>
    </recommendedName>
    <alternativeName>
        <fullName evidence="6">5'-adenylylsulfate reductase</fullName>
    </alternativeName>
    <alternativeName>
        <fullName evidence="6">Thioredoxin-dependent 5'-adenylylsulfate reductase</fullName>
    </alternativeName>
</protein>
<dbReference type="NCBIfam" id="NF002537">
    <property type="entry name" value="PRK02090.1"/>
    <property type="match status" value="1"/>
</dbReference>
<evidence type="ECO:0000256" key="4">
    <source>
        <dbReference type="ARBA" id="ARBA00023004"/>
    </source>
</evidence>
<dbReference type="SUPFAM" id="SSF52402">
    <property type="entry name" value="Adenine nucleotide alpha hydrolases-like"/>
    <property type="match status" value="1"/>
</dbReference>
<comment type="catalytic activity">
    <reaction evidence="6">
        <text>[thioredoxin]-disulfide + sulfite + AMP + 2 H(+) = adenosine 5'-phosphosulfate + [thioredoxin]-dithiol</text>
        <dbReference type="Rhea" id="RHEA:21976"/>
        <dbReference type="Rhea" id="RHEA-COMP:10698"/>
        <dbReference type="Rhea" id="RHEA-COMP:10700"/>
        <dbReference type="ChEBI" id="CHEBI:15378"/>
        <dbReference type="ChEBI" id="CHEBI:17359"/>
        <dbReference type="ChEBI" id="CHEBI:29950"/>
        <dbReference type="ChEBI" id="CHEBI:50058"/>
        <dbReference type="ChEBI" id="CHEBI:58243"/>
        <dbReference type="ChEBI" id="CHEBI:456215"/>
        <dbReference type="EC" id="1.8.4.10"/>
    </reaction>
</comment>
<dbReference type="Proteomes" id="UP000094197">
    <property type="component" value="Chromosome 1"/>
</dbReference>
<keyword evidence="4 6" id="KW-0408">Iron</keyword>
<comment type="pathway">
    <text evidence="6">Sulfur metabolism; hydrogen sulfide biosynthesis; sulfite from sulfate.</text>
</comment>
<evidence type="ECO:0000259" key="7">
    <source>
        <dbReference type="Pfam" id="PF01507"/>
    </source>
</evidence>
<keyword evidence="2 6" id="KW-0479">Metal-binding</keyword>
<sequence length="245" mass="27956">MLPQELEQKLASLSLEDSLEWISKEFGESAAFSTSLGLEDQVITHVIFSRNLKIRVFTLDTGRLFNETYDLHKLTNASYGKKIETFFPDTVSVQNLINTKGPDSFYDSVDNRKECCYIRKVEPLNRALKDTKLWITGIRSEQSDSRGSLTKVELDSSRNILKYHPILDWSLERTQDFIATYRIPVNVLHSKGFPSIGCAPCTRAVAPGEDIRSGRWWWEEDNQECGLHVVDGKLVRQKSGPKRAI</sequence>
<proteinExistence type="inferred from homology"/>
<evidence type="ECO:0000256" key="2">
    <source>
        <dbReference type="ARBA" id="ARBA00022723"/>
    </source>
</evidence>
<feature type="active site" description="Nucleophile; cysteine thiosulfonate intermediate" evidence="6">
    <location>
        <position position="225"/>
    </location>
</feature>
<dbReference type="GO" id="GO:0070814">
    <property type="term" value="P:hydrogen sulfide biosynthetic process"/>
    <property type="evidence" value="ECO:0007669"/>
    <property type="project" value="UniProtKB-UniRule"/>
</dbReference>
<evidence type="ECO:0000256" key="1">
    <source>
        <dbReference type="ARBA" id="ARBA00009732"/>
    </source>
</evidence>
<dbReference type="InterPro" id="IPR002500">
    <property type="entry name" value="PAPS_reduct_dom"/>
</dbReference>
<dbReference type="OrthoDB" id="9774475at2"/>
<feature type="binding site" evidence="6">
    <location>
        <position position="116"/>
    </location>
    <ligand>
        <name>[4Fe-4S] cluster</name>
        <dbReference type="ChEBI" id="CHEBI:49883"/>
    </ligand>
</feature>
<dbReference type="RefSeq" id="WP_069608899.1">
    <property type="nucleotide sequence ID" value="NZ_CP015217.1"/>
</dbReference>
<dbReference type="GO" id="GO:0004604">
    <property type="term" value="F:phosphoadenylyl-sulfate reductase (thioredoxin) activity"/>
    <property type="evidence" value="ECO:0007669"/>
    <property type="project" value="UniProtKB-UniRule"/>
</dbReference>
<comment type="similarity">
    <text evidence="1 6">Belongs to the PAPS reductase family. CysH subfamily.</text>
</comment>
<comment type="function">
    <text evidence="6">Catalyzes the formation of sulfite from adenosine 5'-phosphosulfate (APS) using thioredoxin as an electron donor.</text>
</comment>
<dbReference type="GO" id="GO:0051539">
    <property type="term" value="F:4 iron, 4 sulfur cluster binding"/>
    <property type="evidence" value="ECO:0007669"/>
    <property type="project" value="UniProtKB-UniRule"/>
</dbReference>
<dbReference type="GO" id="GO:0005737">
    <property type="term" value="C:cytoplasm"/>
    <property type="evidence" value="ECO:0007669"/>
    <property type="project" value="UniProtKB-SubCell"/>
</dbReference>
<dbReference type="GO" id="GO:0019379">
    <property type="term" value="P:sulfate assimilation, phosphoadenylyl sulfate reduction by phosphoadenylyl-sulfate reductase (thioredoxin)"/>
    <property type="evidence" value="ECO:0007669"/>
    <property type="project" value="UniProtKB-UniRule"/>
</dbReference>
<dbReference type="Pfam" id="PF01507">
    <property type="entry name" value="PAPS_reduct"/>
    <property type="match status" value="1"/>
</dbReference>
<dbReference type="PANTHER" id="PTHR46482:SF9">
    <property type="entry name" value="5'-ADENYLYLSULFATE REDUCTASE 1, CHLOROPLASTIC"/>
    <property type="match status" value="1"/>
</dbReference>
<name>A0A1D7V1J5_9LEPT</name>
<dbReference type="CDD" id="cd23945">
    <property type="entry name" value="PAPS_reductase"/>
    <property type="match status" value="1"/>
</dbReference>
<dbReference type="EMBL" id="CP015217">
    <property type="protein sequence ID" value="AOP35698.1"/>
    <property type="molecule type" value="Genomic_DNA"/>
</dbReference>
<evidence type="ECO:0000256" key="3">
    <source>
        <dbReference type="ARBA" id="ARBA00023002"/>
    </source>
</evidence>
<dbReference type="GO" id="GO:0046872">
    <property type="term" value="F:metal ion binding"/>
    <property type="evidence" value="ECO:0007669"/>
    <property type="project" value="UniProtKB-KW"/>
</dbReference>
<dbReference type="KEGG" id="laj:A0128_18745"/>
<evidence type="ECO:0000256" key="6">
    <source>
        <dbReference type="HAMAP-Rule" id="MF_00063"/>
    </source>
</evidence>
<comment type="subcellular location">
    <subcellularLocation>
        <location evidence="6">Cytoplasm</location>
    </subcellularLocation>
</comment>
<feature type="binding site" evidence="6">
    <location>
        <position position="201"/>
    </location>
    <ligand>
        <name>[4Fe-4S] cluster</name>
        <dbReference type="ChEBI" id="CHEBI:49883"/>
    </ligand>
</feature>
<dbReference type="GO" id="GO:0043866">
    <property type="term" value="F:adenylyl-sulfate reductase (thioredoxin) activity"/>
    <property type="evidence" value="ECO:0007669"/>
    <property type="project" value="UniProtKB-EC"/>
</dbReference>
<accession>A0A1D7V1J5</accession>
<dbReference type="HAMAP" id="MF_00063">
    <property type="entry name" value="CysH"/>
    <property type="match status" value="1"/>
</dbReference>
<feature type="binding site" evidence="6">
    <location>
        <position position="115"/>
    </location>
    <ligand>
        <name>[4Fe-4S] cluster</name>
        <dbReference type="ChEBI" id="CHEBI:49883"/>
    </ligand>
</feature>
<dbReference type="AlphaFoldDB" id="A0A1D7V1J5"/>
<dbReference type="Gene3D" id="3.40.50.620">
    <property type="entry name" value="HUPs"/>
    <property type="match status" value="1"/>
</dbReference>